<evidence type="ECO:0000313" key="4">
    <source>
        <dbReference type="Proteomes" id="UP000789833"/>
    </source>
</evidence>
<keyword evidence="4" id="KW-1185">Reference proteome</keyword>
<feature type="domain" description="Nucleoside transporter/FeoB GTPase Gate" evidence="2">
    <location>
        <begin position="58"/>
        <end position="167"/>
    </location>
</feature>
<keyword evidence="1" id="KW-1133">Transmembrane helix</keyword>
<dbReference type="Pfam" id="PF07670">
    <property type="entry name" value="Gate"/>
    <property type="match status" value="1"/>
</dbReference>
<organism evidence="3 4">
    <name type="scientific">Sutcliffiella rhizosphaerae</name>
    <dbReference type="NCBI Taxonomy" id="2880967"/>
    <lineage>
        <taxon>Bacteria</taxon>
        <taxon>Bacillati</taxon>
        <taxon>Bacillota</taxon>
        <taxon>Bacilli</taxon>
        <taxon>Bacillales</taxon>
        <taxon>Bacillaceae</taxon>
        <taxon>Sutcliffiella</taxon>
    </lineage>
</organism>
<feature type="transmembrane region" description="Helical" evidence="1">
    <location>
        <begin position="104"/>
        <end position="128"/>
    </location>
</feature>
<evidence type="ECO:0000313" key="3">
    <source>
        <dbReference type="EMBL" id="CAG9622339.1"/>
    </source>
</evidence>
<sequence length="212" mass="23533">MEYFQKHLLYWGRKVTVVNYIWVAMTIIGIIFAMINGTMDKVNEAIFNGAKEAVTICIGFISILVFWLGLMRIAQEAGLLEKLASLFKPIVRKVFPEVPPDHPAMGYMLSNMIANMFGLGNAATPMGIKAMEQLRELNGGKIEASRSMVTFLAINTASITLIPTTVIALRMNYGSAAPTEIVGPTLIATVCSAIAAITIDRFFYYRRMARRR</sequence>
<dbReference type="EMBL" id="CAKJTJ010000020">
    <property type="protein sequence ID" value="CAG9622339.1"/>
    <property type="molecule type" value="Genomic_DNA"/>
</dbReference>
<gene>
    <name evidence="3" type="primary">spmA</name>
    <name evidence="3" type="ORF">BACCIP111883_03130</name>
</gene>
<keyword evidence="1" id="KW-0812">Transmembrane</keyword>
<reference evidence="3 4" key="1">
    <citation type="submission" date="2021-10" db="EMBL/GenBank/DDBJ databases">
        <authorList>
            <person name="Criscuolo A."/>
        </authorList>
    </citation>
    <scope>NUCLEOTIDE SEQUENCE [LARGE SCALE GENOMIC DNA]</scope>
    <source>
        <strain evidence="4">CIP 111883</strain>
    </source>
</reference>
<proteinExistence type="predicted"/>
<name>A0ABM8YQR0_9BACI</name>
<evidence type="ECO:0000256" key="1">
    <source>
        <dbReference type="SAM" id="Phobius"/>
    </source>
</evidence>
<feature type="transmembrane region" description="Helical" evidence="1">
    <location>
        <begin position="50"/>
        <end position="70"/>
    </location>
</feature>
<feature type="transmembrane region" description="Helical" evidence="1">
    <location>
        <begin position="20"/>
        <end position="38"/>
    </location>
</feature>
<dbReference type="Proteomes" id="UP000789833">
    <property type="component" value="Unassembled WGS sequence"/>
</dbReference>
<feature type="transmembrane region" description="Helical" evidence="1">
    <location>
        <begin position="149"/>
        <end position="169"/>
    </location>
</feature>
<comment type="caution">
    <text evidence="3">The sequence shown here is derived from an EMBL/GenBank/DDBJ whole genome shotgun (WGS) entry which is preliminary data.</text>
</comment>
<feature type="transmembrane region" description="Helical" evidence="1">
    <location>
        <begin position="181"/>
        <end position="204"/>
    </location>
</feature>
<evidence type="ECO:0000259" key="2">
    <source>
        <dbReference type="Pfam" id="PF07670"/>
    </source>
</evidence>
<keyword evidence="1" id="KW-0472">Membrane</keyword>
<protein>
    <submittedName>
        <fullName evidence="3">Spore maturation protein A</fullName>
    </submittedName>
</protein>
<dbReference type="InterPro" id="IPR011642">
    <property type="entry name" value="Gate_dom"/>
</dbReference>
<accession>A0ABM8YQR0</accession>